<keyword evidence="2" id="KW-0663">Pyridoxal phosphate</keyword>
<comment type="caution">
    <text evidence="4">The sequence shown here is derived from an EMBL/GenBank/DDBJ whole genome shotgun (WGS) entry which is preliminary data.</text>
</comment>
<sequence>MDHSRAPVLEAPREFRRRGDVVYGPPGHQQGLGAGPRVLDSAGEGVFASDVPSLNGLDDRREPRGVHRAEEPTAGTVGADHAFFSTCGSSRSVKAAMPAVTGPDEKLLVSRDAHKSVIAGMLLPDASGPRAGTLRVTARQAVHEPCGPARGRPWPALDSREDARLFRRAAGTFPW</sequence>
<feature type="domain" description="Orn/Lys/Arg decarboxylases family 1 pyridoxal-P attachment site" evidence="3">
    <location>
        <begin position="7"/>
        <end position="126"/>
    </location>
</feature>
<dbReference type="PANTHER" id="PTHR43277:SF4">
    <property type="entry name" value="ARGININE DECARBOXYLASE"/>
    <property type="match status" value="1"/>
</dbReference>
<dbReference type="Gene3D" id="3.40.640.10">
    <property type="entry name" value="Type I PLP-dependent aspartate aminotransferase-like (Major domain)"/>
    <property type="match status" value="1"/>
</dbReference>
<proteinExistence type="predicted"/>
<dbReference type="EMBL" id="BAAAHU010000044">
    <property type="protein sequence ID" value="GAA1013266.1"/>
    <property type="molecule type" value="Genomic_DNA"/>
</dbReference>
<dbReference type="InterPro" id="IPR052357">
    <property type="entry name" value="Orn_Lys_Arg_decarboxylase-I"/>
</dbReference>
<accession>A0ABP4DP64</accession>
<evidence type="ECO:0000313" key="5">
    <source>
        <dbReference type="Proteomes" id="UP001501072"/>
    </source>
</evidence>
<dbReference type="PANTHER" id="PTHR43277">
    <property type="entry name" value="ARGININE DECARBOXYLASE"/>
    <property type="match status" value="1"/>
</dbReference>
<gene>
    <name evidence="4" type="ORF">GCM10009564_39390</name>
</gene>
<protein>
    <recommendedName>
        <fullName evidence="3">Orn/Lys/Arg decarboxylases family 1 pyridoxal-P attachment site domain-containing protein</fullName>
    </recommendedName>
</protein>
<evidence type="ECO:0000313" key="4">
    <source>
        <dbReference type="EMBL" id="GAA1013266.1"/>
    </source>
</evidence>
<organism evidence="4 5">
    <name type="scientific">Streptomyces thermogriseus</name>
    <dbReference type="NCBI Taxonomy" id="75292"/>
    <lineage>
        <taxon>Bacteria</taxon>
        <taxon>Bacillati</taxon>
        <taxon>Actinomycetota</taxon>
        <taxon>Actinomycetes</taxon>
        <taxon>Kitasatosporales</taxon>
        <taxon>Streptomycetaceae</taxon>
        <taxon>Streptomyces</taxon>
    </lineage>
</organism>
<comment type="cofactor">
    <cofactor evidence="1">
        <name>pyridoxal 5'-phosphate</name>
        <dbReference type="ChEBI" id="CHEBI:597326"/>
    </cofactor>
</comment>
<evidence type="ECO:0000256" key="2">
    <source>
        <dbReference type="ARBA" id="ARBA00022898"/>
    </source>
</evidence>
<dbReference type="SUPFAM" id="SSF53383">
    <property type="entry name" value="PLP-dependent transferases"/>
    <property type="match status" value="1"/>
</dbReference>
<reference evidence="5" key="1">
    <citation type="journal article" date="2019" name="Int. J. Syst. Evol. Microbiol.">
        <title>The Global Catalogue of Microorganisms (GCM) 10K type strain sequencing project: providing services to taxonomists for standard genome sequencing and annotation.</title>
        <authorList>
            <consortium name="The Broad Institute Genomics Platform"/>
            <consortium name="The Broad Institute Genome Sequencing Center for Infectious Disease"/>
            <person name="Wu L."/>
            <person name="Ma J."/>
        </authorList>
    </citation>
    <scope>NUCLEOTIDE SEQUENCE [LARGE SCALE GENOMIC DNA]</scope>
    <source>
        <strain evidence="5">JCM 11269</strain>
    </source>
</reference>
<evidence type="ECO:0000259" key="3">
    <source>
        <dbReference type="Pfam" id="PF01276"/>
    </source>
</evidence>
<dbReference type="RefSeq" id="WP_346073664.1">
    <property type="nucleotide sequence ID" value="NZ_BAAAHU010000044.1"/>
</dbReference>
<dbReference type="Proteomes" id="UP001501072">
    <property type="component" value="Unassembled WGS sequence"/>
</dbReference>
<dbReference type="InterPro" id="IPR015421">
    <property type="entry name" value="PyrdxlP-dep_Trfase_major"/>
</dbReference>
<name>A0ABP4DP64_9ACTN</name>
<keyword evidence="5" id="KW-1185">Reference proteome</keyword>
<dbReference type="Pfam" id="PF01276">
    <property type="entry name" value="OKR_DC_1"/>
    <property type="match status" value="1"/>
</dbReference>
<dbReference type="InterPro" id="IPR000310">
    <property type="entry name" value="Orn/Lys/Arg_deCO2ase_major_dom"/>
</dbReference>
<dbReference type="InterPro" id="IPR015424">
    <property type="entry name" value="PyrdxlP-dep_Trfase"/>
</dbReference>
<evidence type="ECO:0000256" key="1">
    <source>
        <dbReference type="ARBA" id="ARBA00001933"/>
    </source>
</evidence>